<dbReference type="AlphaFoldDB" id="A0AAV4K0Z5"/>
<organism evidence="2 5">
    <name type="scientific">Deinococcus wulumuqiensis</name>
    <dbReference type="NCBI Taxonomy" id="980427"/>
    <lineage>
        <taxon>Bacteria</taxon>
        <taxon>Thermotogati</taxon>
        <taxon>Deinococcota</taxon>
        <taxon>Deinococci</taxon>
        <taxon>Deinococcales</taxon>
        <taxon>Deinococcaceae</taxon>
        <taxon>Deinococcus</taxon>
    </lineage>
</organism>
<dbReference type="GO" id="GO:0003677">
    <property type="term" value="F:DNA binding"/>
    <property type="evidence" value="ECO:0007669"/>
    <property type="project" value="InterPro"/>
</dbReference>
<dbReference type="SMART" id="SM00530">
    <property type="entry name" value="HTH_XRE"/>
    <property type="match status" value="1"/>
</dbReference>
<protein>
    <recommendedName>
        <fullName evidence="1">HTH cro/C1-type domain-containing protein</fullName>
    </recommendedName>
</protein>
<dbReference type="SUPFAM" id="SSF47413">
    <property type="entry name" value="lambda repressor-like DNA-binding domains"/>
    <property type="match status" value="1"/>
</dbReference>
<sequence>MTDMTFGQFVAQERSAQGWSQEELAEKAALSTRAISAIEQGQVKDPRISTVRALARAFGESFFAEAYHYFDKRRTPAQEDSTA</sequence>
<evidence type="ECO:0000313" key="3">
    <source>
        <dbReference type="EMBL" id="GGP28663.1"/>
    </source>
</evidence>
<gene>
    <name evidence="3" type="ORF">GCM10008021_03140</name>
    <name evidence="2" type="ORF">GCM10010914_06470</name>
</gene>
<dbReference type="EMBL" id="BMMA01000004">
    <property type="protein sequence ID" value="GGI74990.1"/>
    <property type="molecule type" value="Genomic_DNA"/>
</dbReference>
<reference evidence="2" key="4">
    <citation type="submission" date="2023-08" db="EMBL/GenBank/DDBJ databases">
        <authorList>
            <person name="Sun Q."/>
            <person name="Zhou Y."/>
        </authorList>
    </citation>
    <scope>NUCLEOTIDE SEQUENCE</scope>
    <source>
        <strain evidence="3">CGMCC 1.8884</strain>
        <strain evidence="2">CGMCC 1.8885</strain>
    </source>
</reference>
<reference evidence="4" key="3">
    <citation type="journal article" date="2019" name="Int. J. Syst. Evol. Microbiol.">
        <title>The Global Catalogue of Microorganisms (GCM) 10K type strain sequencing project: providing services to taxonomists for standard genome sequencing and annotation.</title>
        <authorList>
            <consortium name="The Broad Institute Genomics Platform"/>
            <consortium name="The Broad Institute Genome Sequencing Center for Infectious Disease"/>
            <person name="Wu L."/>
            <person name="Ma J."/>
        </authorList>
    </citation>
    <scope>NUCLEOTIDE SEQUENCE [LARGE SCALE GENOMIC DNA]</scope>
    <source>
        <strain evidence="4">CGMCC 1.8884</strain>
    </source>
</reference>
<dbReference type="GeneID" id="59164611"/>
<evidence type="ECO:0000259" key="1">
    <source>
        <dbReference type="PROSITE" id="PS50943"/>
    </source>
</evidence>
<feature type="domain" description="HTH cro/C1-type" evidence="1">
    <location>
        <begin position="10"/>
        <end position="63"/>
    </location>
</feature>
<evidence type="ECO:0000313" key="4">
    <source>
        <dbReference type="Proteomes" id="UP000630135"/>
    </source>
</evidence>
<dbReference type="InterPro" id="IPR001387">
    <property type="entry name" value="Cro/C1-type_HTH"/>
</dbReference>
<dbReference type="Proteomes" id="UP000652720">
    <property type="component" value="Unassembled WGS sequence"/>
</dbReference>
<dbReference type="EMBL" id="BMLZ01000003">
    <property type="protein sequence ID" value="GGP28663.1"/>
    <property type="molecule type" value="Genomic_DNA"/>
</dbReference>
<dbReference type="CDD" id="cd00093">
    <property type="entry name" value="HTH_XRE"/>
    <property type="match status" value="1"/>
</dbReference>
<reference evidence="2" key="2">
    <citation type="journal article" date="2014" name="Int. J. Syst. Evol. Microbiol.">
        <title>Complete genome sequence of Corynebacterium casei LMG S-19264T (=DSM 44701T), isolated from a smear-ripened cheese.</title>
        <authorList>
            <consortium name="US DOE Joint Genome Institute (JGI-PGF)"/>
            <person name="Walter F."/>
            <person name="Albersmeier A."/>
            <person name="Kalinowski J."/>
            <person name="Ruckert C."/>
        </authorList>
    </citation>
    <scope>NUCLEOTIDE SEQUENCE</scope>
    <source>
        <strain evidence="2">CGMCC 1.8885</strain>
    </source>
</reference>
<evidence type="ECO:0000313" key="5">
    <source>
        <dbReference type="Proteomes" id="UP000652720"/>
    </source>
</evidence>
<dbReference type="Gene3D" id="1.10.260.40">
    <property type="entry name" value="lambda repressor-like DNA-binding domains"/>
    <property type="match status" value="1"/>
</dbReference>
<reference evidence="3" key="1">
    <citation type="journal article" date="2014" name="Int. J. Syst. Evol. Microbiol.">
        <title>Complete genome of a new Firmicutes species belonging to the dominant human colonic microbiota ('Ruminococcus bicirculans') reveals two chromosomes and a selective capacity to utilize plant glucans.</title>
        <authorList>
            <consortium name="NISC Comparative Sequencing Program"/>
            <person name="Wegmann U."/>
            <person name="Louis P."/>
            <person name="Goesmann A."/>
            <person name="Henrissat B."/>
            <person name="Duncan S.H."/>
            <person name="Flint H.J."/>
        </authorList>
    </citation>
    <scope>NUCLEOTIDE SEQUENCE</scope>
    <source>
        <strain evidence="3">CGMCC 1.8884</strain>
    </source>
</reference>
<name>A0AAV4K0Z5_9DEIO</name>
<dbReference type="Proteomes" id="UP000630135">
    <property type="component" value="Unassembled WGS sequence"/>
</dbReference>
<dbReference type="Pfam" id="PF01381">
    <property type="entry name" value="HTH_3"/>
    <property type="match status" value="1"/>
</dbReference>
<dbReference type="InterPro" id="IPR010982">
    <property type="entry name" value="Lambda_DNA-bd_dom_sf"/>
</dbReference>
<comment type="caution">
    <text evidence="2">The sequence shown here is derived from an EMBL/GenBank/DDBJ whole genome shotgun (WGS) entry which is preliminary data.</text>
</comment>
<keyword evidence="4" id="KW-1185">Reference proteome</keyword>
<accession>A0AAV4K0Z5</accession>
<dbReference type="PROSITE" id="PS50943">
    <property type="entry name" value="HTH_CROC1"/>
    <property type="match status" value="1"/>
</dbReference>
<proteinExistence type="predicted"/>
<dbReference type="RefSeq" id="WP_040383957.1">
    <property type="nucleotide sequence ID" value="NZ_BMLZ01000003.1"/>
</dbReference>
<evidence type="ECO:0000313" key="2">
    <source>
        <dbReference type="EMBL" id="GGI74990.1"/>
    </source>
</evidence>